<dbReference type="Proteomes" id="UP000274922">
    <property type="component" value="Unassembled WGS sequence"/>
</dbReference>
<organism evidence="2 3">
    <name type="scientific">Caulochytrium protostelioides</name>
    <dbReference type="NCBI Taxonomy" id="1555241"/>
    <lineage>
        <taxon>Eukaryota</taxon>
        <taxon>Fungi</taxon>
        <taxon>Fungi incertae sedis</taxon>
        <taxon>Chytridiomycota</taxon>
        <taxon>Chytridiomycota incertae sedis</taxon>
        <taxon>Chytridiomycetes</taxon>
        <taxon>Caulochytriales</taxon>
        <taxon>Caulochytriaceae</taxon>
        <taxon>Caulochytrium</taxon>
    </lineage>
</organism>
<evidence type="ECO:0000256" key="1">
    <source>
        <dbReference type="SAM" id="MobiDB-lite"/>
    </source>
</evidence>
<name>A0A4P9X8D3_9FUNG</name>
<dbReference type="EMBL" id="ML014168">
    <property type="protein sequence ID" value="RKP01543.1"/>
    <property type="molecule type" value="Genomic_DNA"/>
</dbReference>
<keyword evidence="3" id="KW-1185">Reference proteome</keyword>
<evidence type="ECO:0000313" key="2">
    <source>
        <dbReference type="EMBL" id="RKP01543.1"/>
    </source>
</evidence>
<evidence type="ECO:0000313" key="3">
    <source>
        <dbReference type="Proteomes" id="UP000274922"/>
    </source>
</evidence>
<gene>
    <name evidence="2" type="ORF">CXG81DRAFT_25755</name>
</gene>
<proteinExistence type="predicted"/>
<sequence>MWSRAVSRGAAPVARGAARRPTASHRPASTAAAAAAAAAAARHDGAAALQRLRETVLGLPPPPTAAVFSPHTHAAAQTNQLRPYREKPHTADHITPRPSRREEMLAWYPPDVDVRLLALQDPRLEKLELGDLVQANRIERELMRLRDGKNVRVSVLEGRFEAPQSSGTKKKRKKK</sequence>
<accession>A0A4P9X8D3</accession>
<protein>
    <submittedName>
        <fullName evidence="2">Uncharacterized protein</fullName>
    </submittedName>
</protein>
<feature type="compositionally biased region" description="Basic and acidic residues" evidence="1">
    <location>
        <begin position="83"/>
        <end position="98"/>
    </location>
</feature>
<reference evidence="3" key="1">
    <citation type="journal article" date="2018" name="Nat. Microbiol.">
        <title>Leveraging single-cell genomics to expand the fungal tree of life.</title>
        <authorList>
            <person name="Ahrendt S.R."/>
            <person name="Quandt C.A."/>
            <person name="Ciobanu D."/>
            <person name="Clum A."/>
            <person name="Salamov A."/>
            <person name="Andreopoulos B."/>
            <person name="Cheng J.F."/>
            <person name="Woyke T."/>
            <person name="Pelin A."/>
            <person name="Henrissat B."/>
            <person name="Reynolds N.K."/>
            <person name="Benny G.L."/>
            <person name="Smith M.E."/>
            <person name="James T.Y."/>
            <person name="Grigoriev I.V."/>
        </authorList>
    </citation>
    <scope>NUCLEOTIDE SEQUENCE [LARGE SCALE GENOMIC DNA]</scope>
    <source>
        <strain evidence="3">ATCC 52028</strain>
    </source>
</reference>
<dbReference type="AlphaFoldDB" id="A0A4P9X8D3"/>
<dbReference type="OrthoDB" id="2155142at2759"/>
<feature type="region of interest" description="Disordered" evidence="1">
    <location>
        <begin position="1"/>
        <end position="36"/>
    </location>
</feature>
<feature type="region of interest" description="Disordered" evidence="1">
    <location>
        <begin position="72"/>
        <end position="98"/>
    </location>
</feature>